<sequence length="467" mass="53026">MKFTAPDPTFYPSARLAMEGPREKLGYVVALAADGGSASGNPDALAVIDLNPDSPEYGRIIHWLAVPAIGDELHHFGWNACSSALCPYAPHPHLERRYLVIPGIRSSRIYIVDTKANPRRPEIVKQIEPEELVRKTGYTRPHTVHCGPDGIYVSALGNEKGEGPGGIFILDHFSFEPLGRWEMDRGPQVFAYDFWWHINQDILISSEWGAPWMLEDGLLPEQLMKGAYGRALHVWDLRKRRHLQTLDVGEKQQMVLEVRPAHDPRKSYGFTGVVISLEDLSSSVWLWYRDGDNWAIRKIIEIPAEPAKEEELPPLLKSFRAVPPVLTDIDLSLDDRFLYLSCWGTGELLQYDVTDPFHPKRISSLHLGGITRREAHPRLPQKPLNGGCQMVEISRDGKRVYLTNSLYRAWDEQFYPEGIRGWMALAHAGDDGLHWDERFLVEFPLTHRAHQIRLQGGDCSTDSFCFP</sequence>
<keyword evidence="3" id="KW-1185">Reference proteome</keyword>
<dbReference type="InterPro" id="IPR008826">
    <property type="entry name" value="Se-bd"/>
</dbReference>
<name>A0A5E6M713_9BACT</name>
<dbReference type="EMBL" id="CABFVA020000014">
    <property type="protein sequence ID" value="VVM05000.1"/>
    <property type="molecule type" value="Genomic_DNA"/>
</dbReference>
<evidence type="ECO:0000313" key="3">
    <source>
        <dbReference type="Proteomes" id="UP000334923"/>
    </source>
</evidence>
<dbReference type="GO" id="GO:0008430">
    <property type="term" value="F:selenium binding"/>
    <property type="evidence" value="ECO:0007669"/>
    <property type="project" value="InterPro"/>
</dbReference>
<proteinExistence type="inferred from homology"/>
<evidence type="ECO:0000256" key="1">
    <source>
        <dbReference type="ARBA" id="ARBA00005606"/>
    </source>
</evidence>
<organism evidence="2 3">
    <name type="scientific">Methylacidimicrobium tartarophylax</name>
    <dbReference type="NCBI Taxonomy" id="1041768"/>
    <lineage>
        <taxon>Bacteria</taxon>
        <taxon>Pseudomonadati</taxon>
        <taxon>Verrucomicrobiota</taxon>
        <taxon>Methylacidimicrobium</taxon>
    </lineage>
</organism>
<evidence type="ECO:0000313" key="2">
    <source>
        <dbReference type="EMBL" id="VVM05000.1"/>
    </source>
</evidence>
<accession>A0A5E6M713</accession>
<dbReference type="Pfam" id="PF05694">
    <property type="entry name" value="SBP56"/>
    <property type="match status" value="1"/>
</dbReference>
<dbReference type="SUPFAM" id="SSF75011">
    <property type="entry name" value="3-carboxy-cis,cis-mucoante lactonizing enzyme"/>
    <property type="match status" value="1"/>
</dbReference>
<gene>
    <name evidence="2" type="ORF">MAMT_00393</name>
</gene>
<dbReference type="AlphaFoldDB" id="A0A5E6M713"/>
<comment type="similarity">
    <text evidence="1">Belongs to the selenium-binding protein family.</text>
</comment>
<protein>
    <recommendedName>
        <fullName evidence="4">Methanethiol oxidase</fullName>
    </recommendedName>
</protein>
<dbReference type="PANTHER" id="PTHR23300:SF0">
    <property type="entry name" value="METHANETHIOL OXIDASE"/>
    <property type="match status" value="1"/>
</dbReference>
<dbReference type="OrthoDB" id="9768634at2"/>
<dbReference type="RefSeq" id="WP_142659261.1">
    <property type="nucleotide sequence ID" value="NZ_CABFVA020000014.1"/>
</dbReference>
<evidence type="ECO:0008006" key="4">
    <source>
        <dbReference type="Google" id="ProtNLM"/>
    </source>
</evidence>
<reference evidence="2 3" key="1">
    <citation type="submission" date="2019-09" db="EMBL/GenBank/DDBJ databases">
        <authorList>
            <person name="Cremers G."/>
        </authorList>
    </citation>
    <scope>NUCLEOTIDE SEQUENCE [LARGE SCALE GENOMIC DNA]</scope>
    <source>
        <strain evidence="2">4A</strain>
    </source>
</reference>
<dbReference type="PANTHER" id="PTHR23300">
    <property type="entry name" value="METHANETHIOL OXIDASE"/>
    <property type="match status" value="1"/>
</dbReference>
<dbReference type="Proteomes" id="UP000334923">
    <property type="component" value="Unassembled WGS sequence"/>
</dbReference>